<name>A0ABW0EZ90_9HYPH</name>
<evidence type="ECO:0000313" key="1">
    <source>
        <dbReference type="EMBL" id="MFC5291450.1"/>
    </source>
</evidence>
<proteinExistence type="predicted"/>
<reference evidence="2" key="1">
    <citation type="journal article" date="2019" name="Int. J. Syst. Evol. Microbiol.">
        <title>The Global Catalogue of Microorganisms (GCM) 10K type strain sequencing project: providing services to taxonomists for standard genome sequencing and annotation.</title>
        <authorList>
            <consortium name="The Broad Institute Genomics Platform"/>
            <consortium name="The Broad Institute Genome Sequencing Center for Infectious Disease"/>
            <person name="Wu L."/>
            <person name="Ma J."/>
        </authorList>
    </citation>
    <scope>NUCLEOTIDE SEQUENCE [LARGE SCALE GENOMIC DNA]</scope>
    <source>
        <strain evidence="2">CGMCC 1.15643</strain>
    </source>
</reference>
<gene>
    <name evidence="1" type="ORF">ACFPK2_00420</name>
</gene>
<dbReference type="RefSeq" id="WP_260349405.1">
    <property type="nucleotide sequence ID" value="NZ_JAOAOS010000015.1"/>
</dbReference>
<dbReference type="Gene3D" id="2.60.120.1340">
    <property type="match status" value="1"/>
</dbReference>
<dbReference type="EMBL" id="JBHSLI010000001">
    <property type="protein sequence ID" value="MFC5291450.1"/>
    <property type="molecule type" value="Genomic_DNA"/>
</dbReference>
<evidence type="ECO:0000313" key="2">
    <source>
        <dbReference type="Proteomes" id="UP001595976"/>
    </source>
</evidence>
<keyword evidence="2" id="KW-1185">Reference proteome</keyword>
<dbReference type="Proteomes" id="UP001595976">
    <property type="component" value="Unassembled WGS sequence"/>
</dbReference>
<sequence length="466" mass="47628">MTVATELCRSTHPWTGVETALNTGYPADSPADVRVFFRAPDGSSVELVAGVNHTVSLAVVAGNKVAVVAPISIPGPVGTIVTYRDTPALVSETLQDGAGFSIRIVQQLFDRDAMRGGEARRDAARSIILRPADEIGSGAFDLQGTRMTNLGPGVDPNDAATVQQLQDVGGSTGNVPPPLASQIGFWLAATALNTSGWREMTLESLPRIPGGVLLGRASAGTGQIEPLAEAAIKTLLGISTPGNELIVAVSKAAQRAALQMTALGEAIVLAPDQVTALSALGAGALGRAILAIGSAPARQILDSSGGFVPLDWKHMPVGSVIDRVLVVNSAYSLFSTSIPLDDTAPQSNEGSQILAGTITPKSATNKLRISVEAHCASQTANGAVCVALFDGNPSAIKATWRYGQLNYGGVIVLTHEYVNGSLGPVTLAVRMGAGGASNAVSINGGSSGRLLGGSMACSLLIEEIKG</sequence>
<comment type="caution">
    <text evidence="1">The sequence shown here is derived from an EMBL/GenBank/DDBJ whole genome shotgun (WGS) entry which is preliminary data.</text>
</comment>
<accession>A0ABW0EZ90</accession>
<protein>
    <submittedName>
        <fullName evidence="1">Uncharacterized protein</fullName>
    </submittedName>
</protein>
<organism evidence="1 2">
    <name type="scientific">Bosea minatitlanensis</name>
    <dbReference type="NCBI Taxonomy" id="128782"/>
    <lineage>
        <taxon>Bacteria</taxon>
        <taxon>Pseudomonadati</taxon>
        <taxon>Pseudomonadota</taxon>
        <taxon>Alphaproteobacteria</taxon>
        <taxon>Hyphomicrobiales</taxon>
        <taxon>Boseaceae</taxon>
        <taxon>Bosea</taxon>
    </lineage>
</organism>